<evidence type="ECO:0000313" key="1">
    <source>
        <dbReference type="EMBL" id="GGE05169.1"/>
    </source>
</evidence>
<sequence>MVKLAHLACAFGRHSVDMGAVRRVHGGQVGRCRHCATPMEESMPHTWTVLHVRDAGLGGRFLN</sequence>
<organism evidence="1 2">
    <name type="scientific">Tsuneonella deserti</name>
    <dbReference type="NCBI Taxonomy" id="2035528"/>
    <lineage>
        <taxon>Bacteria</taxon>
        <taxon>Pseudomonadati</taxon>
        <taxon>Pseudomonadota</taxon>
        <taxon>Alphaproteobacteria</taxon>
        <taxon>Sphingomonadales</taxon>
        <taxon>Erythrobacteraceae</taxon>
        <taxon>Tsuneonella</taxon>
    </lineage>
</organism>
<protein>
    <submittedName>
        <fullName evidence="1">Uncharacterized protein</fullName>
    </submittedName>
</protein>
<gene>
    <name evidence="1" type="ORF">GCM10011515_25900</name>
</gene>
<dbReference type="Proteomes" id="UP000619041">
    <property type="component" value="Unassembled WGS sequence"/>
</dbReference>
<keyword evidence="2" id="KW-1185">Reference proteome</keyword>
<evidence type="ECO:0000313" key="2">
    <source>
        <dbReference type="Proteomes" id="UP000619041"/>
    </source>
</evidence>
<comment type="caution">
    <text evidence="1">The sequence shown here is derived from an EMBL/GenBank/DDBJ whole genome shotgun (WGS) entry which is preliminary data.</text>
</comment>
<dbReference type="RefSeq" id="WP_188645506.1">
    <property type="nucleotide sequence ID" value="NZ_BMKL01000001.1"/>
</dbReference>
<accession>A0ABQ1SD74</accession>
<proteinExistence type="predicted"/>
<reference evidence="2" key="1">
    <citation type="journal article" date="2019" name="Int. J. Syst. Evol. Microbiol.">
        <title>The Global Catalogue of Microorganisms (GCM) 10K type strain sequencing project: providing services to taxonomists for standard genome sequencing and annotation.</title>
        <authorList>
            <consortium name="The Broad Institute Genomics Platform"/>
            <consortium name="The Broad Institute Genome Sequencing Center for Infectious Disease"/>
            <person name="Wu L."/>
            <person name="Ma J."/>
        </authorList>
    </citation>
    <scope>NUCLEOTIDE SEQUENCE [LARGE SCALE GENOMIC DNA]</scope>
    <source>
        <strain evidence="2">CGMCC 1.15959</strain>
    </source>
</reference>
<dbReference type="EMBL" id="BMKL01000001">
    <property type="protein sequence ID" value="GGE05169.1"/>
    <property type="molecule type" value="Genomic_DNA"/>
</dbReference>
<name>A0ABQ1SD74_9SPHN</name>